<dbReference type="GeneID" id="83155917"/>
<reference evidence="4" key="1">
    <citation type="submission" date="2010-03" db="EMBL/GenBank/DDBJ databases">
        <title>The genome sequence of Ruminococcus sp. 18P13.</title>
        <authorList>
            <consortium name="metaHIT consortium -- http://www.metahit.eu/"/>
            <person name="Pajon A."/>
            <person name="Turner K."/>
            <person name="Parkhill J."/>
            <person name="Bernalier A."/>
        </authorList>
    </citation>
    <scope>NUCLEOTIDE SEQUENCE [LARGE SCALE GENOMIC DNA]</scope>
    <source>
        <strain evidence="4">Type strain: 18P13</strain>
    </source>
</reference>
<dbReference type="STRING" id="213810.RUM_11750"/>
<dbReference type="KEGG" id="rch:RUM_11750"/>
<feature type="domain" description="DUF7088" evidence="3">
    <location>
        <begin position="50"/>
        <end position="116"/>
    </location>
</feature>
<dbReference type="InterPro" id="IPR055396">
    <property type="entry name" value="DUF7088"/>
</dbReference>
<dbReference type="HOGENOM" id="CLU_018716_2_0_9"/>
<dbReference type="EMBL" id="FP929052">
    <property type="protein sequence ID" value="CBL17319.1"/>
    <property type="molecule type" value="Genomic_DNA"/>
</dbReference>
<dbReference type="InterPro" id="IPR019196">
    <property type="entry name" value="ABC_transp_unknown"/>
</dbReference>
<keyword evidence="1" id="KW-0472">Membrane</keyword>
<evidence type="ECO:0000313" key="4">
    <source>
        <dbReference type="EMBL" id="CBL17319.1"/>
    </source>
</evidence>
<sequence length="488" mass="54588">MELKKSNVNAQKNKKYTLMAWVMALLVLAVTIPLNLLAEQMDVNWDLTPNKLYTLTDATTNLLDSLDKPVDIYLLEPLEKIADEPETSALYRALLQYDSYENINLITFDPETEPQKLTELNPDGTFNLTEGDFLVKCGDMVKRIPGKMIYQYEYNDAGEVTAAYFRGENYITGAIKTVSEGTMPGVYFLTGHGELGKEGYSRLCTNLANYNYTSADLNLMTADAVPEDCAIVLIAAPTTDITAAEKEKLQAFLDKGGNISFLMSPNPEKVKYKNIEDLMLEYCLAMRYDRVYETDSSQHISNDPYTFMVNLVSPADEDQPDMTSGLQNSALVPYMRNCRSLYSVFGANYSELTLGTLMVSNNTAVGEIYGGTDEDPEETKGQEMILAEYAMDPTRNDSKIVVFGDASFISDEYVSSEYLTVPTFLFLSTITWMYNSDIDMSIADKEKTYDYMLLNSEAEANSILYVFGAAPLVIAAIGIVVWARRRNS</sequence>
<dbReference type="Pfam" id="PF23357">
    <property type="entry name" value="DUF7088"/>
    <property type="match status" value="1"/>
</dbReference>
<dbReference type="RefSeq" id="WP_015558226.1">
    <property type="nucleotide sequence ID" value="NC_021039.1"/>
</dbReference>
<keyword evidence="1" id="KW-0812">Transmembrane</keyword>
<evidence type="ECO:0000313" key="5">
    <source>
        <dbReference type="Proteomes" id="UP000007054"/>
    </source>
</evidence>
<accession>D4LCH4</accession>
<name>D4LCH4_RUMC1</name>
<keyword evidence="1" id="KW-1133">Transmembrane helix</keyword>
<gene>
    <name evidence="4" type="ordered locus">RUM_11750</name>
</gene>
<protein>
    <submittedName>
        <fullName evidence="4">ABC-type uncharacterized transport system</fullName>
    </submittedName>
</protein>
<evidence type="ECO:0000256" key="1">
    <source>
        <dbReference type="SAM" id="Phobius"/>
    </source>
</evidence>
<keyword evidence="5" id="KW-1185">Reference proteome</keyword>
<organism evidence="4 5">
    <name type="scientific">Ruminococcus champanellensis (strain DSM 18848 / JCM 17042 / KCTC 15320 / 18P13)</name>
    <dbReference type="NCBI Taxonomy" id="213810"/>
    <lineage>
        <taxon>Bacteria</taxon>
        <taxon>Bacillati</taxon>
        <taxon>Bacillota</taxon>
        <taxon>Clostridia</taxon>
        <taxon>Eubacteriales</taxon>
        <taxon>Oscillospiraceae</taxon>
        <taxon>Ruminococcus</taxon>
    </lineage>
</organism>
<dbReference type="Proteomes" id="UP000007054">
    <property type="component" value="Chromosome"/>
</dbReference>
<feature type="transmembrane region" description="Helical" evidence="1">
    <location>
        <begin position="463"/>
        <end position="483"/>
    </location>
</feature>
<reference evidence="4" key="2">
    <citation type="submission" date="2010-03" db="EMBL/GenBank/DDBJ databases">
        <authorList>
            <person name="Pajon A."/>
        </authorList>
    </citation>
    <scope>NUCLEOTIDE SEQUENCE</scope>
    <source>
        <strain evidence="4">Type strain: 18P13</strain>
    </source>
</reference>
<proteinExistence type="predicted"/>
<dbReference type="Pfam" id="PF09822">
    <property type="entry name" value="ABC_transp_aux"/>
    <property type="match status" value="1"/>
</dbReference>
<evidence type="ECO:0000259" key="2">
    <source>
        <dbReference type="Pfam" id="PF09822"/>
    </source>
</evidence>
<evidence type="ECO:0000259" key="3">
    <source>
        <dbReference type="Pfam" id="PF23357"/>
    </source>
</evidence>
<dbReference type="AlphaFoldDB" id="D4LCH4"/>
<feature type="domain" description="ABC-type uncharacterised transport system" evidence="2">
    <location>
        <begin position="184"/>
        <end position="266"/>
    </location>
</feature>
<dbReference type="BioCyc" id="RCHA213810:RUM_RS05640-MONOMER"/>
<dbReference type="PATRIC" id="fig|213810.4.peg.1070"/>